<dbReference type="Gene3D" id="3.40.50.300">
    <property type="entry name" value="P-loop containing nucleotide triphosphate hydrolases"/>
    <property type="match status" value="1"/>
</dbReference>
<dbReference type="EMBL" id="SOGJ01000022">
    <property type="protein sequence ID" value="TFC97910.1"/>
    <property type="molecule type" value="Genomic_DNA"/>
</dbReference>
<name>A0ABY2IZ53_9MICO</name>
<dbReference type="PANTHER" id="PTHR43384:SF6">
    <property type="entry name" value="SEPTUM SITE-DETERMINING PROTEIN MIND HOMOLOG, CHLOROPLASTIC"/>
    <property type="match status" value="1"/>
</dbReference>
<dbReference type="InterPro" id="IPR050625">
    <property type="entry name" value="ParA/MinD_ATPase"/>
</dbReference>
<keyword evidence="4" id="KW-1185">Reference proteome</keyword>
<dbReference type="InterPro" id="IPR027417">
    <property type="entry name" value="P-loop_NTPase"/>
</dbReference>
<dbReference type="RefSeq" id="WP_134363454.1">
    <property type="nucleotide sequence ID" value="NZ_SOGJ01000022.1"/>
</dbReference>
<gene>
    <name evidence="3" type="ORF">E3O65_09295</name>
</gene>
<evidence type="ECO:0008006" key="5">
    <source>
        <dbReference type="Google" id="ProtNLM"/>
    </source>
</evidence>
<proteinExistence type="predicted"/>
<reference evidence="3 4" key="1">
    <citation type="submission" date="2019-03" db="EMBL/GenBank/DDBJ databases">
        <title>Genomics of glacier-inhabiting Cryobacterium strains.</title>
        <authorList>
            <person name="Liu Q."/>
            <person name="Xin Y.-H."/>
        </authorList>
    </citation>
    <scope>NUCLEOTIDE SEQUENCE [LARGE SCALE GENOMIC DNA]</scope>
    <source>
        <strain evidence="3 4">TMT4-23</strain>
    </source>
</reference>
<keyword evidence="2" id="KW-0067">ATP-binding</keyword>
<comment type="caution">
    <text evidence="3">The sequence shown here is derived from an EMBL/GenBank/DDBJ whole genome shotgun (WGS) entry which is preliminary data.</text>
</comment>
<evidence type="ECO:0000256" key="1">
    <source>
        <dbReference type="ARBA" id="ARBA00022741"/>
    </source>
</evidence>
<dbReference type="PANTHER" id="PTHR43384">
    <property type="entry name" value="SEPTUM SITE-DETERMINING PROTEIN MIND HOMOLOG, CHLOROPLASTIC-RELATED"/>
    <property type="match status" value="1"/>
</dbReference>
<accession>A0ABY2IZ53</accession>
<protein>
    <recommendedName>
        <fullName evidence="5">MinD/ParA family protein</fullName>
    </recommendedName>
</protein>
<organism evidence="3 4">
    <name type="scientific">Cryobacterium breve</name>
    <dbReference type="NCBI Taxonomy" id="1259258"/>
    <lineage>
        <taxon>Bacteria</taxon>
        <taxon>Bacillati</taxon>
        <taxon>Actinomycetota</taxon>
        <taxon>Actinomycetes</taxon>
        <taxon>Micrococcales</taxon>
        <taxon>Microbacteriaceae</taxon>
        <taxon>Cryobacterium</taxon>
    </lineage>
</organism>
<keyword evidence="1" id="KW-0547">Nucleotide-binding</keyword>
<evidence type="ECO:0000313" key="3">
    <source>
        <dbReference type="EMBL" id="TFC97910.1"/>
    </source>
</evidence>
<evidence type="ECO:0000256" key="2">
    <source>
        <dbReference type="ARBA" id="ARBA00022840"/>
    </source>
</evidence>
<dbReference type="Proteomes" id="UP000298355">
    <property type="component" value="Unassembled WGS sequence"/>
</dbReference>
<sequence length="284" mass="29207">MAGTSALLGALPLALFGGTTARVRDLGDWDRAIRGPVATSRRVSFVQLRGGSGASTAATQVAATLASRRRGRVLGVDASGGNRGLAQRSGAPADAIVTPASDRRRTARSTADAVDGLFRPGSGLGVLGLAAAEPGAVPGANQWLLDAAPIVRFFDAVCTDWGVRGWKLDLADVTALSDTVCLVARADRRFAEEALALSQAIEDSADHPRVVLALVDVGDTAGLAPATVTRTAAVCVSTIPFDRGHATGAPLATRTRLAYTRLAAELMQPAVSVKQSMRAGRSDS</sequence>
<dbReference type="SUPFAM" id="SSF52540">
    <property type="entry name" value="P-loop containing nucleoside triphosphate hydrolases"/>
    <property type="match status" value="1"/>
</dbReference>
<evidence type="ECO:0000313" key="4">
    <source>
        <dbReference type="Proteomes" id="UP000298355"/>
    </source>
</evidence>